<keyword evidence="5" id="KW-1185">Reference proteome</keyword>
<dbReference type="PROSITE" id="PS51257">
    <property type="entry name" value="PROKAR_LIPOPROTEIN"/>
    <property type="match status" value="1"/>
</dbReference>
<dbReference type="RefSeq" id="WP_348386558.1">
    <property type="nucleotide sequence ID" value="NZ_CP134146.1"/>
</dbReference>
<feature type="domain" description="Peptidase S9 prolyl oligopeptidase catalytic" evidence="3">
    <location>
        <begin position="433"/>
        <end position="640"/>
    </location>
</feature>
<feature type="signal peptide" evidence="2">
    <location>
        <begin position="1"/>
        <end position="23"/>
    </location>
</feature>
<evidence type="ECO:0000259" key="3">
    <source>
        <dbReference type="Pfam" id="PF00326"/>
    </source>
</evidence>
<dbReference type="EMBL" id="CP134146">
    <property type="protein sequence ID" value="WNC67399.1"/>
    <property type="molecule type" value="Genomic_DNA"/>
</dbReference>
<dbReference type="InterPro" id="IPR001375">
    <property type="entry name" value="Peptidase_S9_cat"/>
</dbReference>
<accession>A0ABY9THQ3</accession>
<dbReference type="Gene3D" id="2.120.10.30">
    <property type="entry name" value="TolB, C-terminal domain"/>
    <property type="match status" value="2"/>
</dbReference>
<sequence length="640" mass="70514">MKLISYLSLVPLALGIVACSEQAANTTDSSNTAKIQTTATASNTYSAEQFYQTTTVFGSSINHNGTAVLVSSDATGVFNVYRYPIDGSAPTQLSKSDKDTVFGVSWFPNDDRFLYSADQGGNELNHLYVQEQDGTVKDLTPGENLKASFMGWLDDGSFYVKTNERDAKAMDVYHYNSSDYSRELVFKNEQMLSVDGHSNNGQYIALVKAVSGADTDMYLADLTSDDQTPKLLSTSQGAIEEGIYTFTADSTSLIYGTNEFGEYNQAWSYNIATKERSLYYKSDWDVSFVDFSKDGKYATVGVNNDAQTQLHISDVATGKAIDLPKLPAGDLRGVNFSNDSSQMVFYINSDVSPSNLFTYKLGSASANQLTETLNADMRASDLVASEVVRFKSFDGLVVPGLLYKPKTASAEHKVPALVWVHGGPGGQSRKGYRAVIQHLVNQGYAIFAVNNRGSSGYGKTFYHLDDKNHGENDLQDIVYGKKHLQSLDWVDADKIGVIGGSYGGYMTMAAMAFTDEFEVGINIFGVTNWLRTLESIPPWWEAFKVALYDEMGDPATDEERLRRISPLFHAKNITKPVLVVQGANDPRVLQVESDEMVAGIRANNVPVEYVLFDDEGHGFRKKVNRITASNAYVDFLKQHL</sequence>
<dbReference type="SUPFAM" id="SSF82171">
    <property type="entry name" value="DPP6 N-terminal domain-like"/>
    <property type="match status" value="1"/>
</dbReference>
<dbReference type="SUPFAM" id="SSF53474">
    <property type="entry name" value="alpha/beta-Hydrolases"/>
    <property type="match status" value="1"/>
</dbReference>
<evidence type="ECO:0000313" key="4">
    <source>
        <dbReference type="EMBL" id="WNC67399.1"/>
    </source>
</evidence>
<dbReference type="Proteomes" id="UP001248581">
    <property type="component" value="Chromosome"/>
</dbReference>
<protein>
    <submittedName>
        <fullName evidence="4">Alpha/beta fold hydrolase</fullName>
    </submittedName>
</protein>
<keyword evidence="1 4" id="KW-0378">Hydrolase</keyword>
<evidence type="ECO:0000256" key="1">
    <source>
        <dbReference type="ARBA" id="ARBA00022801"/>
    </source>
</evidence>
<dbReference type="InterPro" id="IPR011042">
    <property type="entry name" value="6-blade_b-propeller_TolB-like"/>
</dbReference>
<dbReference type="PANTHER" id="PTHR42776:SF27">
    <property type="entry name" value="DIPEPTIDYL PEPTIDASE FAMILY MEMBER 6"/>
    <property type="match status" value="1"/>
</dbReference>
<evidence type="ECO:0000256" key="2">
    <source>
        <dbReference type="SAM" id="SignalP"/>
    </source>
</evidence>
<keyword evidence="2" id="KW-0732">Signal</keyword>
<dbReference type="Gene3D" id="3.40.50.1820">
    <property type="entry name" value="alpha/beta hydrolase"/>
    <property type="match status" value="1"/>
</dbReference>
<dbReference type="PANTHER" id="PTHR42776">
    <property type="entry name" value="SERINE PEPTIDASE S9 FAMILY MEMBER"/>
    <property type="match status" value="1"/>
</dbReference>
<feature type="chain" id="PRO_5047116910" evidence="2">
    <location>
        <begin position="24"/>
        <end position="640"/>
    </location>
</feature>
<name>A0ABY9THQ3_9GAMM</name>
<evidence type="ECO:0000313" key="5">
    <source>
        <dbReference type="Proteomes" id="UP001248581"/>
    </source>
</evidence>
<dbReference type="Pfam" id="PF00326">
    <property type="entry name" value="Peptidase_S9"/>
    <property type="match status" value="1"/>
</dbReference>
<dbReference type="InterPro" id="IPR029058">
    <property type="entry name" value="AB_hydrolase_fold"/>
</dbReference>
<dbReference type="GO" id="GO:0016787">
    <property type="term" value="F:hydrolase activity"/>
    <property type="evidence" value="ECO:0007669"/>
    <property type="project" value="UniProtKB-KW"/>
</dbReference>
<organism evidence="4 5">
    <name type="scientific">Thalassotalea nanhaiensis</name>
    <dbReference type="NCBI Taxonomy" id="3065648"/>
    <lineage>
        <taxon>Bacteria</taxon>
        <taxon>Pseudomonadati</taxon>
        <taxon>Pseudomonadota</taxon>
        <taxon>Gammaproteobacteria</taxon>
        <taxon>Alteromonadales</taxon>
        <taxon>Colwelliaceae</taxon>
        <taxon>Thalassotalea</taxon>
    </lineage>
</organism>
<proteinExistence type="predicted"/>
<reference evidence="5" key="1">
    <citation type="submission" date="2023-09" db="EMBL/GenBank/DDBJ databases">
        <authorList>
            <person name="Li S."/>
            <person name="Li X."/>
            <person name="Zhang C."/>
            <person name="Zhao Z."/>
        </authorList>
    </citation>
    <scope>NUCLEOTIDE SEQUENCE [LARGE SCALE GENOMIC DNA]</scope>
    <source>
        <strain evidence="5">SQ345</strain>
    </source>
</reference>
<gene>
    <name evidence="4" type="ORF">RI845_12815</name>
</gene>